<dbReference type="AlphaFoldDB" id="A0A494YYM3"/>
<dbReference type="Proteomes" id="UP000272238">
    <property type="component" value="Unassembled WGS sequence"/>
</dbReference>
<feature type="transmembrane region" description="Helical" evidence="1">
    <location>
        <begin position="6"/>
        <end position="26"/>
    </location>
</feature>
<dbReference type="RefSeq" id="WP_121215085.1">
    <property type="nucleotide sequence ID" value="NZ_JAMYWW010000001.1"/>
</dbReference>
<feature type="transmembrane region" description="Helical" evidence="1">
    <location>
        <begin position="46"/>
        <end position="71"/>
    </location>
</feature>
<keyword evidence="3" id="KW-1185">Reference proteome</keyword>
<feature type="transmembrane region" description="Helical" evidence="1">
    <location>
        <begin position="77"/>
        <end position="96"/>
    </location>
</feature>
<feature type="transmembrane region" description="Helical" evidence="1">
    <location>
        <begin position="108"/>
        <end position="128"/>
    </location>
</feature>
<name>A0A494YYM3_9BACL</name>
<sequence length="172" mass="19933">MTLFFLIGLIFIALILFFRTSLFYLVSENSRFVRSLQNAKWFQNVWLAGLFLFLINTILFGFTGLVLYILTLFTFPYIHFIVMIFAVVVSILFWMVVNKACRENRLKIAAIGSSFYLLLTLIILYFYVNIEPFYPGEDTFMRALGLSLAMMVTFVAWISCFVITGLSNKTQV</sequence>
<evidence type="ECO:0000313" key="3">
    <source>
        <dbReference type="Proteomes" id="UP000272238"/>
    </source>
</evidence>
<reference evidence="2 3" key="1">
    <citation type="journal article" date="2016" name="Antonie Van Leeuwenhoek">
        <title>Lysinibacillus endophyticus sp. nov., an indole-3-acetic acid producing endophytic bacterium isolated from corn root (Zea mays cv. Xinken-5).</title>
        <authorList>
            <person name="Yu J."/>
            <person name="Guan X."/>
            <person name="Liu C."/>
            <person name="Xiang W."/>
            <person name="Yu Z."/>
            <person name="Liu X."/>
            <person name="Wang G."/>
        </authorList>
    </citation>
    <scope>NUCLEOTIDE SEQUENCE [LARGE SCALE GENOMIC DNA]</scope>
    <source>
        <strain evidence="2 3">DSM 100506</strain>
    </source>
</reference>
<keyword evidence="1" id="KW-0812">Transmembrane</keyword>
<comment type="caution">
    <text evidence="2">The sequence shown here is derived from an EMBL/GenBank/DDBJ whole genome shotgun (WGS) entry which is preliminary data.</text>
</comment>
<dbReference type="EMBL" id="RBZN01000032">
    <property type="protein sequence ID" value="RKQ15282.1"/>
    <property type="molecule type" value="Genomic_DNA"/>
</dbReference>
<organism evidence="2 3">
    <name type="scientific">Ureibacillus endophyticus</name>
    <dbReference type="NCBI Taxonomy" id="1978490"/>
    <lineage>
        <taxon>Bacteria</taxon>
        <taxon>Bacillati</taxon>
        <taxon>Bacillota</taxon>
        <taxon>Bacilli</taxon>
        <taxon>Bacillales</taxon>
        <taxon>Caryophanaceae</taxon>
        <taxon>Ureibacillus</taxon>
    </lineage>
</organism>
<keyword evidence="1" id="KW-1133">Transmembrane helix</keyword>
<dbReference type="OrthoDB" id="2629110at2"/>
<keyword evidence="1" id="KW-0472">Membrane</keyword>
<protein>
    <submittedName>
        <fullName evidence="2">Uncharacterized protein</fullName>
    </submittedName>
</protein>
<accession>A0A494YYM3</accession>
<feature type="transmembrane region" description="Helical" evidence="1">
    <location>
        <begin position="140"/>
        <end position="166"/>
    </location>
</feature>
<proteinExistence type="predicted"/>
<gene>
    <name evidence="2" type="ORF">D8M03_12315</name>
</gene>
<evidence type="ECO:0000256" key="1">
    <source>
        <dbReference type="SAM" id="Phobius"/>
    </source>
</evidence>
<evidence type="ECO:0000313" key="2">
    <source>
        <dbReference type="EMBL" id="RKQ15282.1"/>
    </source>
</evidence>